<sequence>MDQSASPSFASAPEPVDLSTLPQVLVLASSPPRLRERSKVSIKRDSAGHSIYKGPVITPRRTVAPLLPLCFSQFHNDNVATTTLDRTFRAL</sequence>
<reference evidence="1 2" key="1">
    <citation type="journal article" date="2016" name="Appl. Microbiol. Biotechnol.">
        <title>Characterization of T-DNA insertion mutants with decreased virulence in the entomopathogenic fungus Beauveria bassiana JEF-007.</title>
        <authorList>
            <person name="Kim S."/>
            <person name="Lee S.J."/>
            <person name="Nai Y.S."/>
            <person name="Yu J.S."/>
            <person name="Lee M.R."/>
            <person name="Yang Y.T."/>
            <person name="Kim J.S."/>
        </authorList>
    </citation>
    <scope>NUCLEOTIDE SEQUENCE [LARGE SCALE GENOMIC DNA]</scope>
    <source>
        <strain evidence="1 2">JEF-007</strain>
    </source>
</reference>
<dbReference type="EMBL" id="MRVG01000004">
    <property type="protein sequence ID" value="PMB70043.1"/>
    <property type="molecule type" value="Genomic_DNA"/>
</dbReference>
<gene>
    <name evidence="1" type="ORF">BM221_004691</name>
</gene>
<comment type="caution">
    <text evidence="1">The sequence shown here is derived from an EMBL/GenBank/DDBJ whole genome shotgun (WGS) entry which is preliminary data.</text>
</comment>
<evidence type="ECO:0000313" key="2">
    <source>
        <dbReference type="Proteomes" id="UP000235728"/>
    </source>
</evidence>
<protein>
    <submittedName>
        <fullName evidence="1">Uncharacterized protein</fullName>
    </submittedName>
</protein>
<dbReference type="AlphaFoldDB" id="A0A2N6NS11"/>
<organism evidence="1 2">
    <name type="scientific">Beauveria bassiana</name>
    <name type="common">White muscardine disease fungus</name>
    <name type="synonym">Tritirachium shiotae</name>
    <dbReference type="NCBI Taxonomy" id="176275"/>
    <lineage>
        <taxon>Eukaryota</taxon>
        <taxon>Fungi</taxon>
        <taxon>Dikarya</taxon>
        <taxon>Ascomycota</taxon>
        <taxon>Pezizomycotina</taxon>
        <taxon>Sordariomycetes</taxon>
        <taxon>Hypocreomycetidae</taxon>
        <taxon>Hypocreales</taxon>
        <taxon>Cordycipitaceae</taxon>
        <taxon>Beauveria</taxon>
    </lineage>
</organism>
<accession>A0A2N6NS11</accession>
<dbReference type="Proteomes" id="UP000235728">
    <property type="component" value="Unassembled WGS sequence"/>
</dbReference>
<proteinExistence type="predicted"/>
<name>A0A2N6NS11_BEABA</name>
<evidence type="ECO:0000313" key="1">
    <source>
        <dbReference type="EMBL" id="PMB70043.1"/>
    </source>
</evidence>